<dbReference type="CDD" id="cd01895">
    <property type="entry name" value="EngA2"/>
    <property type="match status" value="1"/>
</dbReference>
<dbReference type="InterPro" id="IPR027417">
    <property type="entry name" value="P-loop_NTPase"/>
</dbReference>
<comment type="function">
    <text evidence="8 10">GTPase that plays an essential role in the late steps of ribosome biogenesis.</text>
</comment>
<organism evidence="12 13">
    <name type="scientific">Sulfurospirillum tamanense</name>
    <dbReference type="NCBI Taxonomy" id="2813362"/>
    <lineage>
        <taxon>Bacteria</taxon>
        <taxon>Pseudomonadati</taxon>
        <taxon>Campylobacterota</taxon>
        <taxon>Epsilonproteobacteria</taxon>
        <taxon>Campylobacterales</taxon>
        <taxon>Sulfurospirillaceae</taxon>
        <taxon>Sulfurospirillum</taxon>
    </lineage>
</organism>
<gene>
    <name evidence="8 12" type="primary">der</name>
    <name evidence="12" type="ORF">JWV37_10270</name>
</gene>
<feature type="binding site" evidence="8">
    <location>
        <begin position="250"/>
        <end position="254"/>
    </location>
    <ligand>
        <name>GTP</name>
        <dbReference type="ChEBI" id="CHEBI:37565"/>
        <label>2</label>
    </ligand>
</feature>
<dbReference type="PRINTS" id="PR00326">
    <property type="entry name" value="GTP1OBG"/>
</dbReference>
<dbReference type="InterPro" id="IPR005225">
    <property type="entry name" value="Small_GTP-bd"/>
</dbReference>
<evidence type="ECO:0000313" key="13">
    <source>
        <dbReference type="Proteomes" id="UP000703590"/>
    </source>
</evidence>
<dbReference type="EMBL" id="JAFHKK010000026">
    <property type="protein sequence ID" value="MBN2965167.1"/>
    <property type="molecule type" value="Genomic_DNA"/>
</dbReference>
<dbReference type="InterPro" id="IPR016484">
    <property type="entry name" value="GTPase_Der"/>
</dbReference>
<evidence type="ECO:0000313" key="12">
    <source>
        <dbReference type="EMBL" id="MBN2965167.1"/>
    </source>
</evidence>
<proteinExistence type="inferred from homology"/>
<dbReference type="PIRSF" id="PIRSF006485">
    <property type="entry name" value="GTP-binding_EngA"/>
    <property type="match status" value="1"/>
</dbReference>
<keyword evidence="5 8" id="KW-0547">Nucleotide-binding</keyword>
<feature type="binding site" evidence="8">
    <location>
        <begin position="8"/>
        <end position="15"/>
    </location>
    <ligand>
        <name>GTP</name>
        <dbReference type="ChEBI" id="CHEBI:37565"/>
        <label>1</label>
    </ligand>
</feature>
<comment type="similarity">
    <text evidence="1 8 9 10">Belongs to the TRAFAC class TrmE-Era-EngA-EngB-Septin-like GTPase superfamily. EngA (Der) GTPase family.</text>
</comment>
<sequence length="461" mass="51858">MLHIALLGKPNVGKSSLFNRLAKERIAITSDFSGTTRDVRTQQIDIDGRPCLLTDTGGLDESSALFGAVKTMSLSAAKKADIILYLVDGKNYPDEEDRKLFYSLVKLGKPTALVVNKADNDKDKERAWEFGSFGAEVLIPMSVSHNRGTSNLKKWLLTFLPALEEAPQIEEDEDEWDDFTEEEPEELLPEEPQDPTINIGIIGRVNVGKSSLLNALVGEERAVVSDVAGTTIDPVDESIMYNETIFNFVDTAGLRQRGRIEGIEHYALKRTQSVLERTDIALLVLDASQPFTELDERIASLVEKYELGCIIVLNKWDIAHADFKNSTEAVRDRFKFLAYAPIITVSALSKKRVAKIHDLILQVHENYARRIPTSKLNELVEEASIRHHLPSDQGKLVKIYFATQFDTCPPRIALVMNRPKAMHFSYKRYLMNRLRESFELEGTPIILIPRKRGEKDESSGA</sequence>
<feature type="binding site" evidence="8">
    <location>
        <begin position="116"/>
        <end position="119"/>
    </location>
    <ligand>
        <name>GTP</name>
        <dbReference type="ChEBI" id="CHEBI:37565"/>
        <label>1</label>
    </ligand>
</feature>
<feature type="domain" description="EngA-type G" evidence="11">
    <location>
        <begin position="197"/>
        <end position="368"/>
    </location>
</feature>
<evidence type="ECO:0000256" key="2">
    <source>
        <dbReference type="ARBA" id="ARBA00020953"/>
    </source>
</evidence>
<dbReference type="InterPro" id="IPR015946">
    <property type="entry name" value="KH_dom-like_a/b"/>
</dbReference>
<dbReference type="CDD" id="cd01894">
    <property type="entry name" value="EngA1"/>
    <property type="match status" value="1"/>
</dbReference>
<dbReference type="Gene3D" id="3.30.300.20">
    <property type="match status" value="1"/>
</dbReference>
<keyword evidence="3 8" id="KW-0690">Ribosome biogenesis</keyword>
<dbReference type="NCBIfam" id="TIGR03594">
    <property type="entry name" value="GTPase_EngA"/>
    <property type="match status" value="1"/>
</dbReference>
<feature type="binding site" evidence="8">
    <location>
        <begin position="55"/>
        <end position="59"/>
    </location>
    <ligand>
        <name>GTP</name>
        <dbReference type="ChEBI" id="CHEBI:37565"/>
        <label>1</label>
    </ligand>
</feature>
<evidence type="ECO:0000256" key="9">
    <source>
        <dbReference type="PROSITE-ProRule" id="PRU01049"/>
    </source>
</evidence>
<keyword evidence="13" id="KW-1185">Reference proteome</keyword>
<accession>A0ABS2WU51</accession>
<evidence type="ECO:0000256" key="5">
    <source>
        <dbReference type="ARBA" id="ARBA00022741"/>
    </source>
</evidence>
<evidence type="ECO:0000256" key="3">
    <source>
        <dbReference type="ARBA" id="ARBA00022517"/>
    </source>
</evidence>
<dbReference type="PANTHER" id="PTHR43834">
    <property type="entry name" value="GTPASE DER"/>
    <property type="match status" value="1"/>
</dbReference>
<evidence type="ECO:0000256" key="7">
    <source>
        <dbReference type="ARBA" id="ARBA00032345"/>
    </source>
</evidence>
<comment type="caution">
    <text evidence="12">The sequence shown here is derived from an EMBL/GenBank/DDBJ whole genome shotgun (WGS) entry which is preliminary data.</text>
</comment>
<evidence type="ECO:0000256" key="1">
    <source>
        <dbReference type="ARBA" id="ARBA00008279"/>
    </source>
</evidence>
<keyword evidence="4 10" id="KW-0677">Repeat</keyword>
<reference evidence="13" key="2">
    <citation type="submission" date="2021-02" db="EMBL/GenBank/DDBJ databases">
        <title>Sulfurospirillum tamanensis sp. nov.</title>
        <authorList>
            <person name="Merkel A.Y."/>
        </authorList>
    </citation>
    <scope>NUCLEOTIDE SEQUENCE [LARGE SCALE GENOMIC DNA]</scope>
    <source>
        <strain evidence="13">T05b</strain>
    </source>
</reference>
<evidence type="ECO:0000256" key="10">
    <source>
        <dbReference type="RuleBase" id="RU004481"/>
    </source>
</evidence>
<dbReference type="SUPFAM" id="SSF52540">
    <property type="entry name" value="P-loop containing nucleoside triphosphate hydrolases"/>
    <property type="match status" value="2"/>
</dbReference>
<dbReference type="RefSeq" id="WP_205459713.1">
    <property type="nucleotide sequence ID" value="NZ_JAFHKK010000026.1"/>
</dbReference>
<dbReference type="Gene3D" id="3.40.50.300">
    <property type="entry name" value="P-loop containing nucleotide triphosphate hydrolases"/>
    <property type="match status" value="2"/>
</dbReference>
<feature type="binding site" evidence="8">
    <location>
        <begin position="314"/>
        <end position="317"/>
    </location>
    <ligand>
        <name>GTP</name>
        <dbReference type="ChEBI" id="CHEBI:37565"/>
        <label>2</label>
    </ligand>
</feature>
<comment type="subunit">
    <text evidence="8">Associates with the 50S ribosomal subunit.</text>
</comment>
<protein>
    <recommendedName>
        <fullName evidence="2 8">GTPase Der</fullName>
    </recommendedName>
    <alternativeName>
        <fullName evidence="7 8">GTP-binding protein EngA</fullName>
    </alternativeName>
</protein>
<evidence type="ECO:0000259" key="11">
    <source>
        <dbReference type="PROSITE" id="PS51712"/>
    </source>
</evidence>
<reference evidence="12 13" key="3">
    <citation type="submission" date="2021-02" db="EMBL/GenBank/DDBJ databases">
        <authorList>
            <person name="Merkel A.Y."/>
        </authorList>
    </citation>
    <scope>NUCLEOTIDE SEQUENCE [LARGE SCALE GENOMIC DNA]</scope>
    <source>
        <strain evidence="12 13">T05b</strain>
    </source>
</reference>
<dbReference type="Proteomes" id="UP000703590">
    <property type="component" value="Unassembled WGS sequence"/>
</dbReference>
<reference evidence="12 13" key="1">
    <citation type="submission" date="2021-02" db="EMBL/GenBank/DDBJ databases">
        <title>Sulfurospirillum tamanensis sp. nov.</title>
        <authorList>
            <person name="Frolova A."/>
            <person name="Merkel A."/>
            <person name="Slobodkin A."/>
        </authorList>
    </citation>
    <scope>NUCLEOTIDE SEQUENCE [LARGE SCALE GENOMIC DNA]</scope>
    <source>
        <strain evidence="12 13">T05b</strain>
    </source>
</reference>
<dbReference type="PANTHER" id="PTHR43834:SF6">
    <property type="entry name" value="GTPASE DER"/>
    <property type="match status" value="1"/>
</dbReference>
<dbReference type="InterPro" id="IPR006073">
    <property type="entry name" value="GTP-bd"/>
</dbReference>
<dbReference type="InterPro" id="IPR031166">
    <property type="entry name" value="G_ENGA"/>
</dbReference>
<dbReference type="PROSITE" id="PS51712">
    <property type="entry name" value="G_ENGA"/>
    <property type="match status" value="1"/>
</dbReference>
<dbReference type="InterPro" id="IPR032859">
    <property type="entry name" value="KH_dom-like"/>
</dbReference>
<feature type="binding site" evidence="8">
    <location>
        <begin position="203"/>
        <end position="210"/>
    </location>
    <ligand>
        <name>GTP</name>
        <dbReference type="ChEBI" id="CHEBI:37565"/>
        <label>2</label>
    </ligand>
</feature>
<evidence type="ECO:0000256" key="8">
    <source>
        <dbReference type="HAMAP-Rule" id="MF_00195"/>
    </source>
</evidence>
<keyword evidence="6 8" id="KW-0342">GTP-binding</keyword>
<evidence type="ECO:0000256" key="4">
    <source>
        <dbReference type="ARBA" id="ARBA00022737"/>
    </source>
</evidence>
<evidence type="ECO:0000256" key="6">
    <source>
        <dbReference type="ARBA" id="ARBA00023134"/>
    </source>
</evidence>
<dbReference type="Pfam" id="PF14714">
    <property type="entry name" value="KH_dom-like"/>
    <property type="match status" value="1"/>
</dbReference>
<name>A0ABS2WU51_9BACT</name>
<dbReference type="NCBIfam" id="TIGR00231">
    <property type="entry name" value="small_GTP"/>
    <property type="match status" value="2"/>
</dbReference>
<dbReference type="HAMAP" id="MF_00195">
    <property type="entry name" value="GTPase_Der"/>
    <property type="match status" value="1"/>
</dbReference>
<dbReference type="Pfam" id="PF01926">
    <property type="entry name" value="MMR_HSR1"/>
    <property type="match status" value="2"/>
</dbReference>